<dbReference type="STRING" id="1841610.A6X21_04820"/>
<sequence length="91" mass="10056">MQRLIQRLRLRYWVAVACKLGPATAIVVYWAELCNSIRDEAVIFSAADLGLPELANQNKYEPSRPNNALQGSPGLAPGIVFFSCPLNLVVR</sequence>
<name>A0A1C3ENY2_9PLAN</name>
<evidence type="ECO:0000313" key="2">
    <source>
        <dbReference type="EMBL" id="ODA34963.1"/>
    </source>
</evidence>
<keyword evidence="1" id="KW-1133">Transmembrane helix</keyword>
<feature type="transmembrane region" description="Helical" evidence="1">
    <location>
        <begin position="12"/>
        <end position="31"/>
    </location>
</feature>
<dbReference type="Proteomes" id="UP000094828">
    <property type="component" value="Unassembled WGS sequence"/>
</dbReference>
<comment type="caution">
    <text evidence="2">The sequence shown here is derived from an EMBL/GenBank/DDBJ whole genome shotgun (WGS) entry which is preliminary data.</text>
</comment>
<organism evidence="2 3">
    <name type="scientific">Planctopirus hydrillae</name>
    <dbReference type="NCBI Taxonomy" id="1841610"/>
    <lineage>
        <taxon>Bacteria</taxon>
        <taxon>Pseudomonadati</taxon>
        <taxon>Planctomycetota</taxon>
        <taxon>Planctomycetia</taxon>
        <taxon>Planctomycetales</taxon>
        <taxon>Planctomycetaceae</taxon>
        <taxon>Planctopirus</taxon>
    </lineage>
</organism>
<dbReference type="EMBL" id="LYDR01000039">
    <property type="protein sequence ID" value="ODA34963.1"/>
    <property type="molecule type" value="Genomic_DNA"/>
</dbReference>
<proteinExistence type="predicted"/>
<keyword evidence="1" id="KW-0472">Membrane</keyword>
<keyword evidence="1" id="KW-0812">Transmembrane</keyword>
<evidence type="ECO:0000313" key="3">
    <source>
        <dbReference type="Proteomes" id="UP000094828"/>
    </source>
</evidence>
<keyword evidence="3" id="KW-1185">Reference proteome</keyword>
<accession>A0A1C3ENY2</accession>
<protein>
    <submittedName>
        <fullName evidence="2">Uncharacterized protein</fullName>
    </submittedName>
</protein>
<gene>
    <name evidence="2" type="ORF">A6X21_04820</name>
</gene>
<evidence type="ECO:0000256" key="1">
    <source>
        <dbReference type="SAM" id="Phobius"/>
    </source>
</evidence>
<reference evidence="2 3" key="1">
    <citation type="submission" date="2016-05" db="EMBL/GenBank/DDBJ databases">
        <title>Genomic and physiological characterization of Planctopirus sp. isolated from fresh water lake.</title>
        <authorList>
            <person name="Subhash Y."/>
            <person name="Ramana C."/>
        </authorList>
    </citation>
    <scope>NUCLEOTIDE SEQUENCE [LARGE SCALE GENOMIC DNA]</scope>
    <source>
        <strain evidence="2 3">JC280</strain>
    </source>
</reference>
<dbReference type="AlphaFoldDB" id="A0A1C3ENY2"/>